<feature type="region of interest" description="Disordered" evidence="1">
    <location>
        <begin position="1"/>
        <end position="42"/>
    </location>
</feature>
<organism evidence="2 3">
    <name type="scientific">Dryococelus australis</name>
    <dbReference type="NCBI Taxonomy" id="614101"/>
    <lineage>
        <taxon>Eukaryota</taxon>
        <taxon>Metazoa</taxon>
        <taxon>Ecdysozoa</taxon>
        <taxon>Arthropoda</taxon>
        <taxon>Hexapoda</taxon>
        <taxon>Insecta</taxon>
        <taxon>Pterygota</taxon>
        <taxon>Neoptera</taxon>
        <taxon>Polyneoptera</taxon>
        <taxon>Phasmatodea</taxon>
        <taxon>Verophasmatodea</taxon>
        <taxon>Anareolatae</taxon>
        <taxon>Phasmatidae</taxon>
        <taxon>Eurycanthinae</taxon>
        <taxon>Dryococelus</taxon>
    </lineage>
</organism>
<dbReference type="EMBL" id="JARBHB010000005">
    <property type="protein sequence ID" value="KAJ8884566.1"/>
    <property type="molecule type" value="Genomic_DNA"/>
</dbReference>
<gene>
    <name evidence="2" type="ORF">PR048_016423</name>
</gene>
<keyword evidence="3" id="KW-1185">Reference proteome</keyword>
<accession>A0ABQ9HJN1</accession>
<comment type="caution">
    <text evidence="2">The sequence shown here is derived from an EMBL/GenBank/DDBJ whole genome shotgun (WGS) entry which is preliminary data.</text>
</comment>
<reference evidence="2 3" key="1">
    <citation type="submission" date="2023-02" db="EMBL/GenBank/DDBJ databases">
        <title>LHISI_Scaffold_Assembly.</title>
        <authorList>
            <person name="Stuart O.P."/>
            <person name="Cleave R."/>
            <person name="Magrath M.J.L."/>
            <person name="Mikheyev A.S."/>
        </authorList>
    </citation>
    <scope>NUCLEOTIDE SEQUENCE [LARGE SCALE GENOMIC DNA]</scope>
    <source>
        <strain evidence="2">Daus_M_001</strain>
        <tissue evidence="2">Leg muscle</tissue>
    </source>
</reference>
<sequence length="258" mass="27887">MRVIEVNMERRRNEGRGKREIPEKTRRPMASSGTIPTCENPVTRPVIEPGEHANHLTTAAPQHFLKVDFKSGQQITANSATALRRSGLTGCILSYVQKPGSASVSALAAGALRQGRCAAASRRQAAGAAAPAVDRCSPRRPSRYVAVWLKCLSHGRVSSSSRGRSVPLYAGAQLTSRRVTSDCALARRCSPRHIVRQLRSSAVSSRILQLHKKVDSASTRLVGEHSALNTSAQRLVGGRALCSEHFRPAPGWWASTLL</sequence>
<evidence type="ECO:0000256" key="1">
    <source>
        <dbReference type="SAM" id="MobiDB-lite"/>
    </source>
</evidence>
<evidence type="ECO:0000313" key="3">
    <source>
        <dbReference type="Proteomes" id="UP001159363"/>
    </source>
</evidence>
<evidence type="ECO:0000313" key="2">
    <source>
        <dbReference type="EMBL" id="KAJ8884566.1"/>
    </source>
</evidence>
<dbReference type="Proteomes" id="UP001159363">
    <property type="component" value="Chromosome 4"/>
</dbReference>
<protein>
    <submittedName>
        <fullName evidence="2">Uncharacterized protein</fullName>
    </submittedName>
</protein>
<name>A0ABQ9HJN1_9NEOP</name>
<proteinExistence type="predicted"/>
<feature type="compositionally biased region" description="Basic and acidic residues" evidence="1">
    <location>
        <begin position="7"/>
        <end position="26"/>
    </location>
</feature>